<dbReference type="Gene3D" id="3.40.50.450">
    <property type="match status" value="1"/>
</dbReference>
<reference evidence="4 5" key="1">
    <citation type="submission" date="2019-04" db="EMBL/GenBank/DDBJ databases">
        <title>Sphingobacterium olei sp. nov., isolated from oil-contaminated soil.</title>
        <authorList>
            <person name="Liu B."/>
        </authorList>
    </citation>
    <scope>NUCLEOTIDE SEQUENCE [LARGE SCALE GENOMIC DNA]</scope>
    <source>
        <strain evidence="4 5">Y3L14</strain>
    </source>
</reference>
<gene>
    <name evidence="4" type="ORF">FAZ19_00310</name>
</gene>
<dbReference type="Pfam" id="PF03641">
    <property type="entry name" value="Lysine_decarbox"/>
    <property type="match status" value="1"/>
</dbReference>
<dbReference type="InterPro" id="IPR031100">
    <property type="entry name" value="LOG_fam"/>
</dbReference>
<sequence>MNSISVFCASSSGFDESWMREARHVGEYLATKNITLVYGGGRVGLMGAVADGALAKQGKVIGVIPNFLNSKEIAHSGVTELICVETMHERKTIMDEMSEGIIALPGGFGTMEELFEMITWAQLGLHQKPVGILNTNGLYDHLITFIDHLVQVGLLKKENQEMLLVDNTIEALILKMESYIPANVPKWLTQDQT</sequence>
<dbReference type="SUPFAM" id="SSF102405">
    <property type="entry name" value="MCP/YpsA-like"/>
    <property type="match status" value="1"/>
</dbReference>
<proteinExistence type="inferred from homology"/>
<keyword evidence="3" id="KW-0378">Hydrolase</keyword>
<comment type="similarity">
    <text evidence="2 3">Belongs to the LOG family.</text>
</comment>
<dbReference type="PANTHER" id="PTHR31223">
    <property type="entry name" value="LOG FAMILY PROTEIN YJL055W"/>
    <property type="match status" value="1"/>
</dbReference>
<comment type="catalytic activity">
    <reaction evidence="1">
        <text>AMP + H2O = D-ribose 5-phosphate + adenine</text>
        <dbReference type="Rhea" id="RHEA:20129"/>
        <dbReference type="ChEBI" id="CHEBI:15377"/>
        <dbReference type="ChEBI" id="CHEBI:16708"/>
        <dbReference type="ChEBI" id="CHEBI:78346"/>
        <dbReference type="ChEBI" id="CHEBI:456215"/>
        <dbReference type="EC" id="3.2.2.4"/>
    </reaction>
</comment>
<protein>
    <recommendedName>
        <fullName evidence="3">Cytokinin riboside 5'-monophosphate phosphoribohydrolase</fullName>
        <ecNumber evidence="3">3.2.2.n1</ecNumber>
    </recommendedName>
</protein>
<dbReference type="EMBL" id="SUKA01000001">
    <property type="protein sequence ID" value="TJY68750.1"/>
    <property type="molecule type" value="Genomic_DNA"/>
</dbReference>
<dbReference type="EC" id="3.2.2.n1" evidence="3"/>
<dbReference type="AlphaFoldDB" id="A0A4U0HA42"/>
<evidence type="ECO:0000313" key="4">
    <source>
        <dbReference type="EMBL" id="TJY68750.1"/>
    </source>
</evidence>
<evidence type="ECO:0000313" key="5">
    <source>
        <dbReference type="Proteomes" id="UP000309872"/>
    </source>
</evidence>
<dbReference type="NCBIfam" id="TIGR00730">
    <property type="entry name" value="Rossman fold protein, TIGR00730 family"/>
    <property type="match status" value="1"/>
</dbReference>
<dbReference type="OrthoDB" id="9801098at2"/>
<evidence type="ECO:0000256" key="3">
    <source>
        <dbReference type="RuleBase" id="RU363015"/>
    </source>
</evidence>
<dbReference type="GO" id="GO:0008714">
    <property type="term" value="F:AMP nucleosidase activity"/>
    <property type="evidence" value="ECO:0007669"/>
    <property type="project" value="UniProtKB-EC"/>
</dbReference>
<dbReference type="PANTHER" id="PTHR31223:SF70">
    <property type="entry name" value="LOG FAMILY PROTEIN YJL055W"/>
    <property type="match status" value="1"/>
</dbReference>
<keyword evidence="5" id="KW-1185">Reference proteome</keyword>
<evidence type="ECO:0000256" key="2">
    <source>
        <dbReference type="ARBA" id="ARBA00006763"/>
    </source>
</evidence>
<name>A0A4U0HA42_9SPHI</name>
<dbReference type="InterPro" id="IPR005269">
    <property type="entry name" value="LOG"/>
</dbReference>
<comment type="caution">
    <text evidence="4">The sequence shown here is derived from an EMBL/GenBank/DDBJ whole genome shotgun (WGS) entry which is preliminary data.</text>
</comment>
<accession>A0A4U0HA42</accession>
<dbReference type="GO" id="GO:0005829">
    <property type="term" value="C:cytosol"/>
    <property type="evidence" value="ECO:0007669"/>
    <property type="project" value="TreeGrafter"/>
</dbReference>
<dbReference type="GO" id="GO:0009691">
    <property type="term" value="P:cytokinin biosynthetic process"/>
    <property type="evidence" value="ECO:0007669"/>
    <property type="project" value="UniProtKB-UniRule"/>
</dbReference>
<evidence type="ECO:0000256" key="1">
    <source>
        <dbReference type="ARBA" id="ARBA00000274"/>
    </source>
</evidence>
<organism evidence="4 5">
    <name type="scientific">Sphingobacterium alkalisoli</name>
    <dbReference type="NCBI Taxonomy" id="1874115"/>
    <lineage>
        <taxon>Bacteria</taxon>
        <taxon>Pseudomonadati</taxon>
        <taxon>Bacteroidota</taxon>
        <taxon>Sphingobacteriia</taxon>
        <taxon>Sphingobacteriales</taxon>
        <taxon>Sphingobacteriaceae</taxon>
        <taxon>Sphingobacterium</taxon>
    </lineage>
</organism>
<dbReference type="Proteomes" id="UP000309872">
    <property type="component" value="Unassembled WGS sequence"/>
</dbReference>
<keyword evidence="3" id="KW-0203">Cytokinin biosynthesis</keyword>